<keyword evidence="1" id="KW-0732">Signal</keyword>
<evidence type="ECO:0000313" key="4">
    <source>
        <dbReference type="Proteomes" id="UP000391834"/>
    </source>
</evidence>
<feature type="chain" id="PRO_5024336029" description="NIPSNAP domain-containing protein" evidence="1">
    <location>
        <begin position="21"/>
        <end position="260"/>
    </location>
</feature>
<reference evidence="3 4" key="1">
    <citation type="submission" date="2019-10" db="EMBL/GenBank/DDBJ databases">
        <title>Prolixibacter strains distinguished by the presence of nitrate reductase genes were adept at nitrate-dependent anaerobic corrosion of metallic iron and carbon steel.</title>
        <authorList>
            <person name="Iino T."/>
            <person name="Shono N."/>
            <person name="Ito K."/>
            <person name="Nakamura R."/>
            <person name="Sueoka K."/>
            <person name="Harayama S."/>
            <person name="Ohkuma M."/>
        </authorList>
    </citation>
    <scope>NUCLEOTIDE SEQUENCE [LARGE SCALE GENOMIC DNA]</scope>
    <source>
        <strain evidence="3 4">JCM 13498</strain>
    </source>
</reference>
<keyword evidence="4" id="KW-1185">Reference proteome</keyword>
<protein>
    <recommendedName>
        <fullName evidence="2">NIPSNAP domain-containing protein</fullName>
    </recommendedName>
</protein>
<dbReference type="InterPro" id="IPR012577">
    <property type="entry name" value="NIPSNAP"/>
</dbReference>
<proteinExistence type="predicted"/>
<dbReference type="Gene3D" id="3.30.70.100">
    <property type="match status" value="2"/>
</dbReference>
<accession>A0A5M4AVY9</accession>
<dbReference type="Pfam" id="PF07978">
    <property type="entry name" value="NIPSNAP"/>
    <property type="match status" value="1"/>
</dbReference>
<sequence length="260" mass="30251">MKRRNFLRSAILGTASTAVSANVFGAGRASSSHKQFYELRDYELVRLERQEFLDQYFRYALIPALNRAGVEHVGVFRELKARYPARMLLLIPYDSGKDFFKVKEELAENTIFQEASKKYNALSVDDYVYSRYTTYLLEAFSGFPEIKIPSGEPKVFELRNYQSYSEDAGRRKIEMFNREELALFNEVGLSPLFFGKVLAGDTMPSLTYMLSFNNMEERDALWKKFGESEGWKQMKDKPEYANTVSEIVNRFYEPLSYSQI</sequence>
<evidence type="ECO:0000256" key="1">
    <source>
        <dbReference type="SAM" id="SignalP"/>
    </source>
</evidence>
<gene>
    <name evidence="3" type="ORF">PbJCM13498_06660</name>
</gene>
<organism evidence="3 4">
    <name type="scientific">Prolixibacter bellariivorans</name>
    <dbReference type="NCBI Taxonomy" id="314319"/>
    <lineage>
        <taxon>Bacteria</taxon>
        <taxon>Pseudomonadati</taxon>
        <taxon>Bacteroidota</taxon>
        <taxon>Bacteroidia</taxon>
        <taxon>Marinilabiliales</taxon>
        <taxon>Prolixibacteraceae</taxon>
        <taxon>Prolixibacter</taxon>
    </lineage>
</organism>
<dbReference type="SUPFAM" id="SSF54909">
    <property type="entry name" value="Dimeric alpha+beta barrel"/>
    <property type="match status" value="2"/>
</dbReference>
<evidence type="ECO:0000313" key="3">
    <source>
        <dbReference type="EMBL" id="GET31803.1"/>
    </source>
</evidence>
<dbReference type="RefSeq" id="WP_027586279.1">
    <property type="nucleotide sequence ID" value="NZ_BLAX01000001.1"/>
</dbReference>
<feature type="signal peptide" evidence="1">
    <location>
        <begin position="1"/>
        <end position="20"/>
    </location>
</feature>
<name>A0A5M4AVY9_9BACT</name>
<dbReference type="EMBL" id="BLAX01000001">
    <property type="protein sequence ID" value="GET31803.1"/>
    <property type="molecule type" value="Genomic_DNA"/>
</dbReference>
<dbReference type="InterPro" id="IPR011008">
    <property type="entry name" value="Dimeric_a/b-barrel"/>
</dbReference>
<evidence type="ECO:0000259" key="2">
    <source>
        <dbReference type="Pfam" id="PF07978"/>
    </source>
</evidence>
<dbReference type="OrthoDB" id="192769at2"/>
<dbReference type="AlphaFoldDB" id="A0A5M4AVY9"/>
<feature type="domain" description="NIPSNAP" evidence="2">
    <location>
        <begin position="156"/>
        <end position="259"/>
    </location>
</feature>
<dbReference type="Proteomes" id="UP000391834">
    <property type="component" value="Unassembled WGS sequence"/>
</dbReference>
<comment type="caution">
    <text evidence="3">The sequence shown here is derived from an EMBL/GenBank/DDBJ whole genome shotgun (WGS) entry which is preliminary data.</text>
</comment>